<dbReference type="OrthoDB" id="7054801at2"/>
<dbReference type="Proteomes" id="UP000190105">
    <property type="component" value="Unassembled WGS sequence"/>
</dbReference>
<keyword evidence="3" id="KW-1185">Reference proteome</keyword>
<gene>
    <name evidence="2" type="ORF">SAMN05443428_112100</name>
</gene>
<dbReference type="AlphaFoldDB" id="A0A1T4XT04"/>
<keyword evidence="1" id="KW-0472">Membrane</keyword>
<feature type="transmembrane region" description="Helical" evidence="1">
    <location>
        <begin position="201"/>
        <end position="220"/>
    </location>
</feature>
<evidence type="ECO:0000313" key="2">
    <source>
        <dbReference type="EMBL" id="SKA92709.1"/>
    </source>
</evidence>
<evidence type="ECO:0000256" key="1">
    <source>
        <dbReference type="SAM" id="Phobius"/>
    </source>
</evidence>
<feature type="transmembrane region" description="Helical" evidence="1">
    <location>
        <begin position="232"/>
        <end position="247"/>
    </location>
</feature>
<feature type="transmembrane region" description="Helical" evidence="1">
    <location>
        <begin position="12"/>
        <end position="30"/>
    </location>
</feature>
<proteinExistence type="predicted"/>
<reference evidence="3" key="1">
    <citation type="submission" date="2017-02" db="EMBL/GenBank/DDBJ databases">
        <authorList>
            <person name="Varghese N."/>
            <person name="Submissions S."/>
        </authorList>
    </citation>
    <scope>NUCLEOTIDE SEQUENCE [LARGE SCALE GENOMIC DNA]</scope>
    <source>
        <strain evidence="3">USBA 833</strain>
    </source>
</reference>
<accession>A0A1T4XT04</accession>
<organism evidence="2 3">
    <name type="scientific">Caloramator quimbayensis</name>
    <dbReference type="NCBI Taxonomy" id="1147123"/>
    <lineage>
        <taxon>Bacteria</taxon>
        <taxon>Bacillati</taxon>
        <taxon>Bacillota</taxon>
        <taxon>Clostridia</taxon>
        <taxon>Eubacteriales</taxon>
        <taxon>Clostridiaceae</taxon>
        <taxon>Caloramator</taxon>
    </lineage>
</organism>
<dbReference type="InterPro" id="IPR043747">
    <property type="entry name" value="DUF5692"/>
</dbReference>
<feature type="transmembrane region" description="Helical" evidence="1">
    <location>
        <begin position="259"/>
        <end position="279"/>
    </location>
</feature>
<keyword evidence="1" id="KW-1133">Transmembrane helix</keyword>
<keyword evidence="1" id="KW-0812">Transmembrane</keyword>
<name>A0A1T4XT04_9CLOT</name>
<dbReference type="RefSeq" id="WP_078696845.1">
    <property type="nucleotide sequence ID" value="NZ_FUYH01000012.1"/>
</dbReference>
<evidence type="ECO:0000313" key="3">
    <source>
        <dbReference type="Proteomes" id="UP000190105"/>
    </source>
</evidence>
<protein>
    <submittedName>
        <fullName evidence="2">Uncharacterized protein</fullName>
    </submittedName>
</protein>
<feature type="transmembrane region" description="Helical" evidence="1">
    <location>
        <begin position="144"/>
        <end position="166"/>
    </location>
</feature>
<feature type="transmembrane region" description="Helical" evidence="1">
    <location>
        <begin position="74"/>
        <end position="91"/>
    </location>
</feature>
<sequence length="321" mass="36895">MGFLYEPTSFTIWAIWIFILFSLMAFNEFARSTKWGGIILFFFVPLILTIFVWPKTAAIGNEYGTGTWFNWVKTYSALAGCLGFMAIRYIPSLSKKKWALCFPPLILALNILEAAIRDFQCFTFKAWNGAYVDNLWVMSGPWNIMNGIAGLLNIVTICGWTGIFVSKDKTKDMIWPDMIWPWIIAYDLWNFAYTYNCISDHSFYCGLALLLSCTIPAFFIKKGAWLQHRAQTLSLWIMFVMTVPSFADRIAPVPTTHNPVAFFILSLLSLIANVALAVYQFNKIYKNKLNPFKDEIYKETKAYKQVVEENIKHQGTVHFNA</sequence>
<dbReference type="STRING" id="1147123.SAMN05443428_112100"/>
<feature type="transmembrane region" description="Helical" evidence="1">
    <location>
        <begin position="37"/>
        <end position="54"/>
    </location>
</feature>
<dbReference type="EMBL" id="FUYH01000012">
    <property type="protein sequence ID" value="SKA92709.1"/>
    <property type="molecule type" value="Genomic_DNA"/>
</dbReference>
<dbReference type="Pfam" id="PF18948">
    <property type="entry name" value="DUF5692"/>
    <property type="match status" value="1"/>
</dbReference>